<evidence type="ECO:0000313" key="2">
    <source>
        <dbReference type="Proteomes" id="UP000886501"/>
    </source>
</evidence>
<dbReference type="EMBL" id="MU117962">
    <property type="protein sequence ID" value="KAF9653950.1"/>
    <property type="molecule type" value="Genomic_DNA"/>
</dbReference>
<evidence type="ECO:0000313" key="1">
    <source>
        <dbReference type="EMBL" id="KAF9653950.1"/>
    </source>
</evidence>
<gene>
    <name evidence="1" type="ORF">BDM02DRAFT_3125384</name>
</gene>
<reference evidence="1" key="1">
    <citation type="submission" date="2019-10" db="EMBL/GenBank/DDBJ databases">
        <authorList>
            <consortium name="DOE Joint Genome Institute"/>
            <person name="Kuo A."/>
            <person name="Miyauchi S."/>
            <person name="Kiss E."/>
            <person name="Drula E."/>
            <person name="Kohler A."/>
            <person name="Sanchez-Garcia M."/>
            <person name="Andreopoulos B."/>
            <person name="Barry K.W."/>
            <person name="Bonito G."/>
            <person name="Buee M."/>
            <person name="Carver A."/>
            <person name="Chen C."/>
            <person name="Cichocki N."/>
            <person name="Clum A."/>
            <person name="Culley D."/>
            <person name="Crous P.W."/>
            <person name="Fauchery L."/>
            <person name="Girlanda M."/>
            <person name="Hayes R."/>
            <person name="Keri Z."/>
            <person name="Labutti K."/>
            <person name="Lipzen A."/>
            <person name="Lombard V."/>
            <person name="Magnuson J."/>
            <person name="Maillard F."/>
            <person name="Morin E."/>
            <person name="Murat C."/>
            <person name="Nolan M."/>
            <person name="Ohm R."/>
            <person name="Pangilinan J."/>
            <person name="Pereira M."/>
            <person name="Perotto S."/>
            <person name="Peter M."/>
            <person name="Riley R."/>
            <person name="Sitrit Y."/>
            <person name="Stielow B."/>
            <person name="Szollosi G."/>
            <person name="Zifcakova L."/>
            <person name="Stursova M."/>
            <person name="Spatafora J.W."/>
            <person name="Tedersoo L."/>
            <person name="Vaario L.-M."/>
            <person name="Yamada A."/>
            <person name="Yan M."/>
            <person name="Wang P."/>
            <person name="Xu J."/>
            <person name="Bruns T."/>
            <person name="Baldrian P."/>
            <person name="Vilgalys R."/>
            <person name="Henrissat B."/>
            <person name="Grigoriev I.V."/>
            <person name="Hibbett D."/>
            <person name="Nagy L.G."/>
            <person name="Martin F.M."/>
        </authorList>
    </citation>
    <scope>NUCLEOTIDE SEQUENCE</scope>
    <source>
        <strain evidence="1">P2</strain>
    </source>
</reference>
<protein>
    <submittedName>
        <fullName evidence="1">Uncharacterized protein</fullName>
    </submittedName>
</protein>
<proteinExistence type="predicted"/>
<reference evidence="1" key="2">
    <citation type="journal article" date="2020" name="Nat. Commun.">
        <title>Large-scale genome sequencing of mycorrhizal fungi provides insights into the early evolution of symbiotic traits.</title>
        <authorList>
            <person name="Miyauchi S."/>
            <person name="Kiss E."/>
            <person name="Kuo A."/>
            <person name="Drula E."/>
            <person name="Kohler A."/>
            <person name="Sanchez-Garcia M."/>
            <person name="Morin E."/>
            <person name="Andreopoulos B."/>
            <person name="Barry K.W."/>
            <person name="Bonito G."/>
            <person name="Buee M."/>
            <person name="Carver A."/>
            <person name="Chen C."/>
            <person name="Cichocki N."/>
            <person name="Clum A."/>
            <person name="Culley D."/>
            <person name="Crous P.W."/>
            <person name="Fauchery L."/>
            <person name="Girlanda M."/>
            <person name="Hayes R.D."/>
            <person name="Keri Z."/>
            <person name="LaButti K."/>
            <person name="Lipzen A."/>
            <person name="Lombard V."/>
            <person name="Magnuson J."/>
            <person name="Maillard F."/>
            <person name="Murat C."/>
            <person name="Nolan M."/>
            <person name="Ohm R.A."/>
            <person name="Pangilinan J."/>
            <person name="Pereira M.F."/>
            <person name="Perotto S."/>
            <person name="Peter M."/>
            <person name="Pfister S."/>
            <person name="Riley R."/>
            <person name="Sitrit Y."/>
            <person name="Stielow J.B."/>
            <person name="Szollosi G."/>
            <person name="Zifcakova L."/>
            <person name="Stursova M."/>
            <person name="Spatafora J.W."/>
            <person name="Tedersoo L."/>
            <person name="Vaario L.M."/>
            <person name="Yamada A."/>
            <person name="Yan M."/>
            <person name="Wang P."/>
            <person name="Xu J."/>
            <person name="Bruns T."/>
            <person name="Baldrian P."/>
            <person name="Vilgalys R."/>
            <person name="Dunand C."/>
            <person name="Henrissat B."/>
            <person name="Grigoriev I.V."/>
            <person name="Hibbett D."/>
            <person name="Nagy L.G."/>
            <person name="Martin F.M."/>
        </authorList>
    </citation>
    <scope>NUCLEOTIDE SEQUENCE</scope>
    <source>
        <strain evidence="1">P2</strain>
    </source>
</reference>
<comment type="caution">
    <text evidence="1">The sequence shown here is derived from an EMBL/GenBank/DDBJ whole genome shotgun (WGS) entry which is preliminary data.</text>
</comment>
<dbReference type="Proteomes" id="UP000886501">
    <property type="component" value="Unassembled WGS sequence"/>
</dbReference>
<organism evidence="1 2">
    <name type="scientific">Thelephora ganbajun</name>
    <name type="common">Ganba fungus</name>
    <dbReference type="NCBI Taxonomy" id="370292"/>
    <lineage>
        <taxon>Eukaryota</taxon>
        <taxon>Fungi</taxon>
        <taxon>Dikarya</taxon>
        <taxon>Basidiomycota</taxon>
        <taxon>Agaricomycotina</taxon>
        <taxon>Agaricomycetes</taxon>
        <taxon>Thelephorales</taxon>
        <taxon>Thelephoraceae</taxon>
        <taxon>Thelephora</taxon>
    </lineage>
</organism>
<sequence length="259" mass="28970">MQFLLASKGLSHSRAGRSMLLQRTLETLRRNASQSPRNAGSDPESSSWSVKDCIFVAIAWSISLASAHEEGGLWEAARGRFHPLIEGIPVAPLHCQVSVPGGPPKEGRYLPQCGRSTVGFGENNQYFREIVILSCFLTGGYTKSIWHTFGPSSSCQSTRYAESRDAERKSQKIEVRMHNLLIEGITERRRAVEILIAKRECLQQKEIEVEGEGEPFCEKLTRLKVETLKVLGRQKKILNGLDAGEPIEIFTGHELRKPR</sequence>
<name>A0ACB6ZVW0_THEGA</name>
<keyword evidence="2" id="KW-1185">Reference proteome</keyword>
<accession>A0ACB6ZVW0</accession>